<dbReference type="InterPro" id="IPR035979">
    <property type="entry name" value="RBD_domain_sf"/>
</dbReference>
<evidence type="ECO:0000256" key="3">
    <source>
        <dbReference type="ARBA" id="ARBA00022884"/>
    </source>
</evidence>
<feature type="region of interest" description="Disordered" evidence="5">
    <location>
        <begin position="77"/>
        <end position="111"/>
    </location>
</feature>
<dbReference type="InterPro" id="IPR012677">
    <property type="entry name" value="Nucleotide-bd_a/b_plait_sf"/>
</dbReference>
<evidence type="ECO:0000256" key="5">
    <source>
        <dbReference type="SAM" id="MobiDB-lite"/>
    </source>
</evidence>
<dbReference type="FunFam" id="3.30.70.330:FF:000072">
    <property type="entry name" value="heterogeneous nuclear ribonucleoprotein L isoform X1"/>
    <property type="match status" value="1"/>
</dbReference>
<feature type="domain" description="RRM" evidence="6">
    <location>
        <begin position="315"/>
        <end position="389"/>
    </location>
</feature>
<dbReference type="GO" id="GO:0006397">
    <property type="term" value="P:mRNA processing"/>
    <property type="evidence" value="ECO:0007669"/>
    <property type="project" value="InterPro"/>
</dbReference>
<evidence type="ECO:0000256" key="1">
    <source>
        <dbReference type="ARBA" id="ARBA00022553"/>
    </source>
</evidence>
<name>L7MGY9_RHIPC</name>
<evidence type="ECO:0000313" key="7">
    <source>
        <dbReference type="EMBL" id="JAA63476.1"/>
    </source>
</evidence>
<dbReference type="Pfam" id="PF13893">
    <property type="entry name" value="RRM_5"/>
    <property type="match status" value="1"/>
</dbReference>
<dbReference type="GO" id="GO:0003723">
    <property type="term" value="F:RNA binding"/>
    <property type="evidence" value="ECO:0007669"/>
    <property type="project" value="UniProtKB-UniRule"/>
</dbReference>
<feature type="compositionally biased region" description="Low complexity" evidence="5">
    <location>
        <begin position="87"/>
        <end position="101"/>
    </location>
</feature>
<feature type="non-terminal residue" evidence="7">
    <location>
        <position position="1"/>
    </location>
</feature>
<keyword evidence="3 4" id="KW-0694">RNA-binding</keyword>
<dbReference type="EMBL" id="GACK01001558">
    <property type="protein sequence ID" value="JAA63476.1"/>
    <property type="molecule type" value="mRNA"/>
</dbReference>
<dbReference type="Pfam" id="PF22976">
    <property type="entry name" value="RRM_10"/>
    <property type="match status" value="1"/>
</dbReference>
<organism evidence="7">
    <name type="scientific">Rhipicephalus pulchellus</name>
    <name type="common">Yellow backed tick</name>
    <name type="synonym">Dermacentor pulchellus</name>
    <dbReference type="NCBI Taxonomy" id="72859"/>
    <lineage>
        <taxon>Eukaryota</taxon>
        <taxon>Metazoa</taxon>
        <taxon>Ecdysozoa</taxon>
        <taxon>Arthropoda</taxon>
        <taxon>Chelicerata</taxon>
        <taxon>Arachnida</taxon>
        <taxon>Acari</taxon>
        <taxon>Parasitiformes</taxon>
        <taxon>Ixodida</taxon>
        <taxon>Ixodoidea</taxon>
        <taxon>Ixodidae</taxon>
        <taxon>Rhipicephalinae</taxon>
        <taxon>Rhipicephalus</taxon>
        <taxon>Rhipicephalus</taxon>
    </lineage>
</organism>
<dbReference type="AlphaFoldDB" id="L7MGY9"/>
<feature type="region of interest" description="Disordered" evidence="5">
    <location>
        <begin position="202"/>
        <end position="310"/>
    </location>
</feature>
<reference evidence="7" key="2">
    <citation type="journal article" date="2015" name="J. Proteomics">
        <title>Sexual differences in the sialomes of the zebra tick, Rhipicephalus pulchellus.</title>
        <authorList>
            <person name="Tan A.W."/>
            <person name="Francischetti I.M."/>
            <person name="Slovak M."/>
            <person name="Kini R.M."/>
            <person name="Ribeiro J.M."/>
        </authorList>
    </citation>
    <scope>NUCLEOTIDE SEQUENCE</scope>
    <source>
        <tissue evidence="7">Salivary gland</tissue>
    </source>
</reference>
<proteinExistence type="evidence at transcript level"/>
<feature type="compositionally biased region" description="Basic and acidic residues" evidence="5">
    <location>
        <begin position="77"/>
        <end position="86"/>
    </location>
</feature>
<accession>L7MGY9</accession>
<dbReference type="NCBIfam" id="TIGR01649">
    <property type="entry name" value="hnRNP-L_PTB"/>
    <property type="match status" value="1"/>
</dbReference>
<feature type="compositionally biased region" description="Gly residues" evidence="5">
    <location>
        <begin position="264"/>
        <end position="275"/>
    </location>
</feature>
<dbReference type="InterPro" id="IPR006536">
    <property type="entry name" value="HnRNP-L/PTB"/>
</dbReference>
<keyword evidence="1" id="KW-0597">Phosphoprotein</keyword>
<dbReference type="Gene3D" id="3.30.70.330">
    <property type="match status" value="3"/>
</dbReference>
<dbReference type="InterPro" id="IPR021790">
    <property type="entry name" value="PTBP1-like_RRM2"/>
</dbReference>
<protein>
    <submittedName>
        <fullName evidence="7">Putative heteroproteinous nuclear ribonucleoprotein l</fullName>
    </submittedName>
</protein>
<keyword evidence="7" id="KW-0687">Ribonucleoprotein</keyword>
<dbReference type="SUPFAM" id="SSF54928">
    <property type="entry name" value="RNA-binding domain, RBD"/>
    <property type="match status" value="2"/>
</dbReference>
<dbReference type="PANTHER" id="PTHR15592">
    <property type="entry name" value="MATRIN 3/NUCLEAR PROTEIN 220-RELATED"/>
    <property type="match status" value="1"/>
</dbReference>
<dbReference type="InterPro" id="IPR055204">
    <property type="entry name" value="HNRNPL_RRM"/>
</dbReference>
<dbReference type="InterPro" id="IPR000504">
    <property type="entry name" value="RRM_dom"/>
</dbReference>
<dbReference type="SMART" id="SM00360">
    <property type="entry name" value="RRM"/>
    <property type="match status" value="3"/>
</dbReference>
<dbReference type="CDD" id="cd12694">
    <property type="entry name" value="RRM2_hnRNPL_like"/>
    <property type="match status" value="1"/>
</dbReference>
<evidence type="ECO:0000256" key="4">
    <source>
        <dbReference type="PROSITE-ProRule" id="PRU00176"/>
    </source>
</evidence>
<dbReference type="Pfam" id="PF11835">
    <property type="entry name" value="RRM_8"/>
    <property type="match status" value="1"/>
</dbReference>
<sequence length="523" mass="57549">RLSRHLRRISVFLRACAVPWLVVAITWRSVGCEGSRVSRRVLVHILVRVFCACFAAEKIVGMMADIASYDGHAAKRQRTDEGRDRGYGNNQQQGYNYYNNQRGGGGRGQEEEKPNHVLLMTILNPAYPITVDVIHTICTPSGKVMRIVIFKKNGVQAMVEFDGVEAAVRAKKSLNGADIYSGCCTLKIEYAKPTRLNVYKNDNDSWDYTNPNLGKSGSERPALLGEPRGFGNYRDGRGPASGPGYGPDRGDYDYGPRGGQYNSPGGGYNDGYGGPPNGPPQDRYGGPPHDGRDGPNYGMGATNASPQAAGPHQGSVLMVYGLNSEKMNAEKLFNLLCLYGNVVRIKFLKSKDGCAMVQMGDPLAVERAVGHLNNAQFFDSKMQLGYSKQAFLNDVQLPFELPDGTPSFKDFMGNRNNRFTNPEAASKNRIQPPSRVLHFFNTPFGITEDDLKKLFEDLGCPVPTTIKMFTSKTERSSSGLMEFETVSEAIEALIMSNHTPINNPNGKFPYILKLCFSSSGPRY</sequence>
<dbReference type="CDD" id="cd12424">
    <property type="entry name" value="RRM3_hnRNPL_like"/>
    <property type="match status" value="1"/>
</dbReference>
<dbReference type="CDD" id="cd12427">
    <property type="entry name" value="RRM4_hnRNPL_like"/>
    <property type="match status" value="1"/>
</dbReference>
<reference evidence="7" key="1">
    <citation type="submission" date="2012-11" db="EMBL/GenBank/DDBJ databases">
        <authorList>
            <person name="Lucero-Rivera Y.E."/>
            <person name="Tovar-Ramirez D."/>
        </authorList>
    </citation>
    <scope>NUCLEOTIDE SEQUENCE</scope>
    <source>
        <tissue evidence="7">Salivary gland</tissue>
    </source>
</reference>
<evidence type="ECO:0000259" key="6">
    <source>
        <dbReference type="PROSITE" id="PS50102"/>
    </source>
</evidence>
<dbReference type="GO" id="GO:0005634">
    <property type="term" value="C:nucleus"/>
    <property type="evidence" value="ECO:0007669"/>
    <property type="project" value="InterPro"/>
</dbReference>
<dbReference type="PROSITE" id="PS50102">
    <property type="entry name" value="RRM"/>
    <property type="match status" value="1"/>
</dbReference>
<feature type="compositionally biased region" description="Polar residues" evidence="5">
    <location>
        <begin position="206"/>
        <end position="215"/>
    </location>
</feature>
<keyword evidence="2" id="KW-0677">Repeat</keyword>
<dbReference type="GO" id="GO:1990904">
    <property type="term" value="C:ribonucleoprotein complex"/>
    <property type="evidence" value="ECO:0007669"/>
    <property type="project" value="UniProtKB-KW"/>
</dbReference>
<evidence type="ECO:0000256" key="2">
    <source>
        <dbReference type="ARBA" id="ARBA00022737"/>
    </source>
</evidence>